<evidence type="ECO:0000313" key="3">
    <source>
        <dbReference type="Proteomes" id="UP000637757"/>
    </source>
</evidence>
<protein>
    <recommendedName>
        <fullName evidence="4">Lipoprotein</fullName>
    </recommendedName>
</protein>
<organism evidence="2 3">
    <name type="scientific">Enterococcus lacertideformus</name>
    <dbReference type="NCBI Taxonomy" id="2771493"/>
    <lineage>
        <taxon>Bacteria</taxon>
        <taxon>Bacillati</taxon>
        <taxon>Bacillota</taxon>
        <taxon>Bacilli</taxon>
        <taxon>Lactobacillales</taxon>
        <taxon>Enterococcaceae</taxon>
        <taxon>Enterococcus</taxon>
    </lineage>
</organism>
<comment type="caution">
    <text evidence="2">The sequence shown here is derived from an EMBL/GenBank/DDBJ whole genome shotgun (WGS) entry which is preliminary data.</text>
</comment>
<gene>
    <name evidence="2" type="ORF">IC227_00975</name>
</gene>
<dbReference type="AlphaFoldDB" id="A0A931AUV3"/>
<feature type="region of interest" description="Disordered" evidence="1">
    <location>
        <begin position="31"/>
        <end position="53"/>
    </location>
</feature>
<dbReference type="Proteomes" id="UP000637757">
    <property type="component" value="Unassembled WGS sequence"/>
</dbReference>
<reference evidence="2" key="1">
    <citation type="submission" date="2020-09" db="EMBL/GenBank/DDBJ databases">
        <title>Genomic insights into the novelty and pathogenicity of a unique biofilm-forming Enterococcus sp. bacteria (Enterococcus lacertideformus) identified in reptiles.</title>
        <authorList>
            <person name="Agius J.E."/>
            <person name="Phalen D.N."/>
            <person name="Rose K."/>
            <person name="Eden J.-S."/>
        </authorList>
    </citation>
    <scope>NUCLEOTIDE SEQUENCE</scope>
    <source>
        <strain evidence="2">PHRS 0518</strain>
    </source>
</reference>
<keyword evidence="3" id="KW-1185">Reference proteome</keyword>
<name>A0A931AUV3_9ENTE</name>
<accession>A0A931AUV3</accession>
<sequence>MKKIGYLVTLLALSALVGGCESHNKTESTYLASDSTQLSSSKDISQSSSNNSTTKYLHGLEIGIGEITTADNKKDTKVVSIKVNVRNRSNEEQGVGSNDFRLKIRAKVNLYIKKMK</sequence>
<feature type="compositionally biased region" description="Low complexity" evidence="1">
    <location>
        <begin position="33"/>
        <end position="53"/>
    </location>
</feature>
<evidence type="ECO:0008006" key="4">
    <source>
        <dbReference type="Google" id="ProtNLM"/>
    </source>
</evidence>
<evidence type="ECO:0000313" key="2">
    <source>
        <dbReference type="EMBL" id="MBF8807235.1"/>
    </source>
</evidence>
<dbReference type="EMBL" id="JADAKE010000003">
    <property type="protein sequence ID" value="MBF8807235.1"/>
    <property type="molecule type" value="Genomic_DNA"/>
</dbReference>
<dbReference type="PROSITE" id="PS51257">
    <property type="entry name" value="PROKAR_LIPOPROTEIN"/>
    <property type="match status" value="1"/>
</dbReference>
<evidence type="ECO:0000256" key="1">
    <source>
        <dbReference type="SAM" id="MobiDB-lite"/>
    </source>
</evidence>
<proteinExistence type="predicted"/>